<evidence type="ECO:0000256" key="10">
    <source>
        <dbReference type="SAM" id="Phobius"/>
    </source>
</evidence>
<reference evidence="11 12" key="1">
    <citation type="submission" date="2020-03" db="EMBL/GenBank/DDBJ databases">
        <title>Dissostichus mawsoni Genome sequencing and assembly.</title>
        <authorList>
            <person name="Park H."/>
        </authorList>
    </citation>
    <scope>NUCLEOTIDE SEQUENCE [LARGE SCALE GENOMIC DNA]</scope>
    <source>
        <strain evidence="11">DM0001</strain>
        <tissue evidence="11">Muscle</tissue>
    </source>
</reference>
<dbReference type="AlphaFoldDB" id="A0A7J5XD21"/>
<evidence type="ECO:0000256" key="8">
    <source>
        <dbReference type="ARBA" id="ARBA00023180"/>
    </source>
</evidence>
<dbReference type="PANTHER" id="PTHR28652:SF1">
    <property type="entry name" value="TRANSMEMBRANE PROTEIN 59-LIKE"/>
    <property type="match status" value="1"/>
</dbReference>
<keyword evidence="3 10" id="KW-0812">Transmembrane</keyword>
<dbReference type="InterPro" id="IPR022065">
    <property type="entry name" value="Uncharacterised_TMEM59"/>
</dbReference>
<evidence type="ECO:0000313" key="12">
    <source>
        <dbReference type="Proteomes" id="UP000518266"/>
    </source>
</evidence>
<evidence type="ECO:0000313" key="11">
    <source>
        <dbReference type="EMBL" id="KAF3834936.1"/>
    </source>
</evidence>
<gene>
    <name evidence="11" type="ORF">F7725_027494</name>
</gene>
<dbReference type="OrthoDB" id="6371519at2759"/>
<keyword evidence="7 10" id="KW-0472">Membrane</keyword>
<dbReference type="Proteomes" id="UP000518266">
    <property type="component" value="Unassembled WGS sequence"/>
</dbReference>
<evidence type="ECO:0008006" key="13">
    <source>
        <dbReference type="Google" id="ProtNLM"/>
    </source>
</evidence>
<feature type="region of interest" description="Disordered" evidence="9">
    <location>
        <begin position="1"/>
        <end position="41"/>
    </location>
</feature>
<feature type="compositionally biased region" description="Basic and acidic residues" evidence="9">
    <location>
        <begin position="1"/>
        <end position="12"/>
    </location>
</feature>
<comment type="subcellular location">
    <subcellularLocation>
        <location evidence="1">Golgi apparatus membrane</location>
        <topology evidence="1">Single-pass type I membrane protein</topology>
    </subcellularLocation>
</comment>
<evidence type="ECO:0000256" key="6">
    <source>
        <dbReference type="ARBA" id="ARBA00023034"/>
    </source>
</evidence>
<comment type="similarity">
    <text evidence="2">Belongs to the TMEM59 family.</text>
</comment>
<dbReference type="GO" id="GO:0000139">
    <property type="term" value="C:Golgi membrane"/>
    <property type="evidence" value="ECO:0007669"/>
    <property type="project" value="UniProtKB-SubCell"/>
</dbReference>
<dbReference type="Pfam" id="PF12280">
    <property type="entry name" value="BSMAP"/>
    <property type="match status" value="1"/>
</dbReference>
<proteinExistence type="inferred from homology"/>
<evidence type="ECO:0000256" key="2">
    <source>
        <dbReference type="ARBA" id="ARBA00009643"/>
    </source>
</evidence>
<feature type="transmembrane region" description="Helical" evidence="10">
    <location>
        <begin position="273"/>
        <end position="295"/>
    </location>
</feature>
<organism evidence="11 12">
    <name type="scientific">Dissostichus mawsoni</name>
    <name type="common">Antarctic cod</name>
    <dbReference type="NCBI Taxonomy" id="36200"/>
    <lineage>
        <taxon>Eukaryota</taxon>
        <taxon>Metazoa</taxon>
        <taxon>Chordata</taxon>
        <taxon>Craniata</taxon>
        <taxon>Vertebrata</taxon>
        <taxon>Euteleostomi</taxon>
        <taxon>Actinopterygii</taxon>
        <taxon>Neopterygii</taxon>
        <taxon>Teleostei</taxon>
        <taxon>Neoteleostei</taxon>
        <taxon>Acanthomorphata</taxon>
        <taxon>Eupercaria</taxon>
        <taxon>Perciformes</taxon>
        <taxon>Notothenioidei</taxon>
        <taxon>Nototheniidae</taxon>
        <taxon>Dissostichus</taxon>
    </lineage>
</organism>
<dbReference type="EMBL" id="JAAKFY010000025">
    <property type="protein sequence ID" value="KAF3834936.1"/>
    <property type="molecule type" value="Genomic_DNA"/>
</dbReference>
<keyword evidence="8" id="KW-0325">Glycoprotein</keyword>
<comment type="caution">
    <text evidence="11">The sequence shown here is derived from an EMBL/GenBank/DDBJ whole genome shotgun (WGS) entry which is preliminary data.</text>
</comment>
<evidence type="ECO:0000256" key="3">
    <source>
        <dbReference type="ARBA" id="ARBA00022692"/>
    </source>
</evidence>
<protein>
    <recommendedName>
        <fullName evidence="13">Transmembrane protein 59-like</fullName>
    </recommendedName>
</protein>
<keyword evidence="6" id="KW-0333">Golgi apparatus</keyword>
<accession>A0A7J5XD21</accession>
<dbReference type="PANTHER" id="PTHR28652">
    <property type="entry name" value="TRANSMEMBRANE PROTEIN 59-LIKE PROTEIN"/>
    <property type="match status" value="1"/>
</dbReference>
<sequence length="357" mass="38632">MMRVTPRAEADPWSRQAPAEAAKHPHQQRHKGSSVPQREFSAGCCTSSSLHSSSSSSSSPGLQMLRLGGKMCGFSALLSVLLAGIAAASSDLFDNQLGDINYCKKQCQLTIKNKSPAKDSIMNACHRGCRLYSICQFEAYVKQLEQEACCTGCASQPSEPELKRRRAVSGWCNDIVSSAQSFISSTWTFYLQADDGKVVVFQPARHGVLSARAAGSSIQRGRQALASGVRGHGERGASKAGGKVKHPVQHADDPTAEHDFLGCMSRRSGLPRWILAACLFLSIMVMLWLSCASLVTAPEQHIKTQLSINGDKEFLDNAQKVNPYHLSPMIAVTLKQSEESQEAGPLPVKVDLNKTCV</sequence>
<keyword evidence="4" id="KW-0732">Signal</keyword>
<evidence type="ECO:0000256" key="4">
    <source>
        <dbReference type="ARBA" id="ARBA00022729"/>
    </source>
</evidence>
<evidence type="ECO:0000256" key="5">
    <source>
        <dbReference type="ARBA" id="ARBA00022989"/>
    </source>
</evidence>
<name>A0A7J5XD21_DISMA</name>
<evidence type="ECO:0000256" key="9">
    <source>
        <dbReference type="SAM" id="MobiDB-lite"/>
    </source>
</evidence>
<keyword evidence="5 10" id="KW-1133">Transmembrane helix</keyword>
<keyword evidence="12" id="KW-1185">Reference proteome</keyword>
<evidence type="ECO:0000256" key="7">
    <source>
        <dbReference type="ARBA" id="ARBA00023136"/>
    </source>
</evidence>
<feature type="region of interest" description="Disordered" evidence="9">
    <location>
        <begin position="229"/>
        <end position="249"/>
    </location>
</feature>
<evidence type="ECO:0000256" key="1">
    <source>
        <dbReference type="ARBA" id="ARBA00004614"/>
    </source>
</evidence>